<dbReference type="InParanoid" id="A0A2K1KBM9"/>
<sequence length="54" mass="5918">MEEVEASPMEEDENVNHIHSQKCRASTSELDRVDSPSGSNDGKLDSTTISLGHF</sequence>
<accession>A0A2K1KBM9</accession>
<evidence type="ECO:0000313" key="3">
    <source>
        <dbReference type="EnsemblPlants" id="Pp3c7_14020V3.1"/>
    </source>
</evidence>
<dbReference type="EMBL" id="ABEU02000007">
    <property type="protein sequence ID" value="PNR51179.1"/>
    <property type="molecule type" value="Genomic_DNA"/>
</dbReference>
<reference evidence="2 4" key="1">
    <citation type="journal article" date="2008" name="Science">
        <title>The Physcomitrella genome reveals evolutionary insights into the conquest of land by plants.</title>
        <authorList>
            <person name="Rensing S."/>
            <person name="Lang D."/>
            <person name="Zimmer A."/>
            <person name="Terry A."/>
            <person name="Salamov A."/>
            <person name="Shapiro H."/>
            <person name="Nishiyama T."/>
            <person name="Perroud P.-F."/>
            <person name="Lindquist E."/>
            <person name="Kamisugi Y."/>
            <person name="Tanahashi T."/>
            <person name="Sakakibara K."/>
            <person name="Fujita T."/>
            <person name="Oishi K."/>
            <person name="Shin-I T."/>
            <person name="Kuroki Y."/>
            <person name="Toyoda A."/>
            <person name="Suzuki Y."/>
            <person name="Hashimoto A."/>
            <person name="Yamaguchi K."/>
            <person name="Sugano A."/>
            <person name="Kohara Y."/>
            <person name="Fujiyama A."/>
            <person name="Anterola A."/>
            <person name="Aoki S."/>
            <person name="Ashton N."/>
            <person name="Barbazuk W.B."/>
            <person name="Barker E."/>
            <person name="Bennetzen J."/>
            <person name="Bezanilla M."/>
            <person name="Blankenship R."/>
            <person name="Cho S.H."/>
            <person name="Dutcher S."/>
            <person name="Estelle M."/>
            <person name="Fawcett J.A."/>
            <person name="Gundlach H."/>
            <person name="Hanada K."/>
            <person name="Heyl A."/>
            <person name="Hicks K.A."/>
            <person name="Hugh J."/>
            <person name="Lohr M."/>
            <person name="Mayer K."/>
            <person name="Melkozernov A."/>
            <person name="Murata T."/>
            <person name="Nelson D."/>
            <person name="Pils B."/>
            <person name="Prigge M."/>
            <person name="Reiss B."/>
            <person name="Renner T."/>
            <person name="Rombauts S."/>
            <person name="Rushton P."/>
            <person name="Sanderfoot A."/>
            <person name="Schween G."/>
            <person name="Shiu S.-H."/>
            <person name="Stueber K."/>
            <person name="Theodoulou F.L."/>
            <person name="Tu H."/>
            <person name="Van de Peer Y."/>
            <person name="Verrier P.J."/>
            <person name="Waters E."/>
            <person name="Wood A."/>
            <person name="Yang L."/>
            <person name="Cove D."/>
            <person name="Cuming A."/>
            <person name="Hasebe M."/>
            <person name="Lucas S."/>
            <person name="Mishler D.B."/>
            <person name="Reski R."/>
            <person name="Grigoriev I."/>
            <person name="Quatrano R.S."/>
            <person name="Boore J.L."/>
        </authorList>
    </citation>
    <scope>NUCLEOTIDE SEQUENCE [LARGE SCALE GENOMIC DNA]</scope>
    <source>
        <strain evidence="3 4">cv. Gransden 2004</strain>
    </source>
</reference>
<reference evidence="2 4" key="2">
    <citation type="journal article" date="2018" name="Plant J.">
        <title>The Physcomitrella patens chromosome-scale assembly reveals moss genome structure and evolution.</title>
        <authorList>
            <person name="Lang D."/>
            <person name="Ullrich K.K."/>
            <person name="Murat F."/>
            <person name="Fuchs J."/>
            <person name="Jenkins J."/>
            <person name="Haas F.B."/>
            <person name="Piednoel M."/>
            <person name="Gundlach H."/>
            <person name="Van Bel M."/>
            <person name="Meyberg R."/>
            <person name="Vives C."/>
            <person name="Morata J."/>
            <person name="Symeonidi A."/>
            <person name="Hiss M."/>
            <person name="Muchero W."/>
            <person name="Kamisugi Y."/>
            <person name="Saleh O."/>
            <person name="Blanc G."/>
            <person name="Decker E.L."/>
            <person name="van Gessel N."/>
            <person name="Grimwood J."/>
            <person name="Hayes R.D."/>
            <person name="Graham S.W."/>
            <person name="Gunter L.E."/>
            <person name="McDaniel S.F."/>
            <person name="Hoernstein S.N.W."/>
            <person name="Larsson A."/>
            <person name="Li F.W."/>
            <person name="Perroud P.F."/>
            <person name="Phillips J."/>
            <person name="Ranjan P."/>
            <person name="Rokshar D.S."/>
            <person name="Rothfels C.J."/>
            <person name="Schneider L."/>
            <person name="Shu S."/>
            <person name="Stevenson D.W."/>
            <person name="Thummler F."/>
            <person name="Tillich M."/>
            <person name="Villarreal Aguilar J.C."/>
            <person name="Widiez T."/>
            <person name="Wong G.K."/>
            <person name="Wymore A."/>
            <person name="Zhang Y."/>
            <person name="Zimmer A.D."/>
            <person name="Quatrano R.S."/>
            <person name="Mayer K.F.X."/>
            <person name="Goodstein D."/>
            <person name="Casacuberta J.M."/>
            <person name="Vandepoele K."/>
            <person name="Reski R."/>
            <person name="Cuming A.C."/>
            <person name="Tuskan G.A."/>
            <person name="Maumus F."/>
            <person name="Salse J."/>
            <person name="Schmutz J."/>
            <person name="Rensing S.A."/>
        </authorList>
    </citation>
    <scope>NUCLEOTIDE SEQUENCE [LARGE SCALE GENOMIC DNA]</scope>
    <source>
        <strain evidence="3 4">cv. Gransden 2004</strain>
    </source>
</reference>
<dbReference type="EnsemblPlants" id="Pp3c7_14020V3.1">
    <property type="protein sequence ID" value="Pp3c7_14020V3.1"/>
    <property type="gene ID" value="Pp3c7_14020"/>
</dbReference>
<reference evidence="3" key="3">
    <citation type="submission" date="2020-12" db="UniProtKB">
        <authorList>
            <consortium name="EnsemblPlants"/>
        </authorList>
    </citation>
    <scope>IDENTIFICATION</scope>
</reference>
<protein>
    <submittedName>
        <fullName evidence="2 3">Uncharacterized protein</fullName>
    </submittedName>
</protein>
<organism evidence="2">
    <name type="scientific">Physcomitrium patens</name>
    <name type="common">Spreading-leaved earth moss</name>
    <name type="synonym">Physcomitrella patens</name>
    <dbReference type="NCBI Taxonomy" id="3218"/>
    <lineage>
        <taxon>Eukaryota</taxon>
        <taxon>Viridiplantae</taxon>
        <taxon>Streptophyta</taxon>
        <taxon>Embryophyta</taxon>
        <taxon>Bryophyta</taxon>
        <taxon>Bryophytina</taxon>
        <taxon>Bryopsida</taxon>
        <taxon>Funariidae</taxon>
        <taxon>Funariales</taxon>
        <taxon>Funariaceae</taxon>
        <taxon>Physcomitrium</taxon>
    </lineage>
</organism>
<evidence type="ECO:0000313" key="4">
    <source>
        <dbReference type="Proteomes" id="UP000006727"/>
    </source>
</evidence>
<dbReference type="PaxDb" id="3218-PP1S75_16V6.1"/>
<feature type="region of interest" description="Disordered" evidence="1">
    <location>
        <begin position="1"/>
        <end position="54"/>
    </location>
</feature>
<feature type="compositionally biased region" description="Acidic residues" evidence="1">
    <location>
        <begin position="1"/>
        <end position="13"/>
    </location>
</feature>
<feature type="compositionally biased region" description="Polar residues" evidence="1">
    <location>
        <begin position="36"/>
        <end position="54"/>
    </location>
</feature>
<dbReference type="AlphaFoldDB" id="A0A2K1KBM9"/>
<dbReference type="Proteomes" id="UP000006727">
    <property type="component" value="Chromosome 7"/>
</dbReference>
<name>A0A2K1KBM9_PHYPA</name>
<dbReference type="Gramene" id="Pp3c7_14020V3.1">
    <property type="protein sequence ID" value="Pp3c7_14020V3.1"/>
    <property type="gene ID" value="Pp3c7_14020"/>
</dbReference>
<evidence type="ECO:0000256" key="1">
    <source>
        <dbReference type="SAM" id="MobiDB-lite"/>
    </source>
</evidence>
<evidence type="ECO:0000313" key="2">
    <source>
        <dbReference type="EMBL" id="PNR51179.1"/>
    </source>
</evidence>
<gene>
    <name evidence="2" type="ORF">PHYPA_010365</name>
</gene>
<proteinExistence type="predicted"/>
<keyword evidence="4" id="KW-1185">Reference proteome</keyword>